<comment type="similarity">
    <text evidence="1">Belongs to the MEIG1 family.</text>
</comment>
<evidence type="ECO:0008006" key="5">
    <source>
        <dbReference type="Google" id="ProtNLM"/>
    </source>
</evidence>
<organism evidence="3 4">
    <name type="scientific">Macrostomum lignano</name>
    <dbReference type="NCBI Taxonomy" id="282301"/>
    <lineage>
        <taxon>Eukaryota</taxon>
        <taxon>Metazoa</taxon>
        <taxon>Spiralia</taxon>
        <taxon>Lophotrochozoa</taxon>
        <taxon>Platyhelminthes</taxon>
        <taxon>Rhabditophora</taxon>
        <taxon>Macrostomorpha</taxon>
        <taxon>Macrostomida</taxon>
        <taxon>Macrostomidae</taxon>
        <taxon>Macrostomum</taxon>
    </lineage>
</organism>
<dbReference type="AlphaFoldDB" id="A0A267H7B5"/>
<accession>A0A267H7B5</accession>
<sequence>MASSVAPQPTRLVRPKNWNEEVEDAYRFQLAGYRDAAEYRALRGEEPLRWTETGFVKKLTRRDGCFYYFNRLRECLDKDVHKCKLYCY</sequence>
<dbReference type="STRING" id="282301.A0A267H7B5"/>
<dbReference type="InterPro" id="IPR020186">
    <property type="entry name" value="Meiosis-expressed_gene_1"/>
</dbReference>
<proteinExistence type="inferred from homology"/>
<name>A0A267H7B5_9PLAT</name>
<evidence type="ECO:0000313" key="3">
    <source>
        <dbReference type="EMBL" id="PAA93574.1"/>
    </source>
</evidence>
<dbReference type="Proteomes" id="UP000215902">
    <property type="component" value="Unassembled WGS sequence"/>
</dbReference>
<protein>
    <recommendedName>
        <fullName evidence="5">Meiosis expressed gene 1 protein homolog</fullName>
    </recommendedName>
</protein>
<evidence type="ECO:0000313" key="4">
    <source>
        <dbReference type="Proteomes" id="UP000215902"/>
    </source>
</evidence>
<dbReference type="Pfam" id="PF15163">
    <property type="entry name" value="Meiosis_expr"/>
    <property type="match status" value="1"/>
</dbReference>
<keyword evidence="4" id="KW-1185">Reference proteome</keyword>
<evidence type="ECO:0000313" key="2">
    <source>
        <dbReference type="EMBL" id="PAA86875.1"/>
    </source>
</evidence>
<dbReference type="PANTHER" id="PTHR17008:SF1">
    <property type="entry name" value="MEIOSIS EXPRESSED GENE 1 PROTEIN HOMOLOG"/>
    <property type="match status" value="1"/>
</dbReference>
<dbReference type="EMBL" id="NIVC01000024">
    <property type="protein sequence ID" value="PAA93574.1"/>
    <property type="molecule type" value="Genomic_DNA"/>
</dbReference>
<dbReference type="GO" id="GO:0005634">
    <property type="term" value="C:nucleus"/>
    <property type="evidence" value="ECO:0007669"/>
    <property type="project" value="InterPro"/>
</dbReference>
<reference evidence="3 4" key="1">
    <citation type="submission" date="2017-06" db="EMBL/GenBank/DDBJ databases">
        <title>A platform for efficient transgenesis in Macrostomum lignano, a flatworm model organism for stem cell research.</title>
        <authorList>
            <person name="Berezikov E."/>
        </authorList>
    </citation>
    <scope>NUCLEOTIDE SEQUENCE [LARGE SCALE GENOMIC DNA]</scope>
    <source>
        <strain evidence="3">DV1</strain>
        <tissue evidence="3">Whole organism</tissue>
    </source>
</reference>
<evidence type="ECO:0000256" key="1">
    <source>
        <dbReference type="ARBA" id="ARBA00008514"/>
    </source>
</evidence>
<dbReference type="EMBL" id="NIVC01000260">
    <property type="protein sequence ID" value="PAA86875.1"/>
    <property type="molecule type" value="Genomic_DNA"/>
</dbReference>
<dbReference type="PANTHER" id="PTHR17008">
    <property type="entry name" value="MEIOSIS-EXPRESSED GENE 1 PROTEIN"/>
    <property type="match status" value="1"/>
</dbReference>
<dbReference type="OrthoDB" id="10023051at2759"/>
<comment type="caution">
    <text evidence="3">The sequence shown here is derived from an EMBL/GenBank/DDBJ whole genome shotgun (WGS) entry which is preliminary data.</text>
</comment>
<gene>
    <name evidence="3" type="ORF">BOX15_Mlig024898g1</name>
    <name evidence="2" type="ORF">BOX15_Mlig024898g2</name>
</gene>